<dbReference type="eggNOG" id="COG0154">
    <property type="taxonomic scope" value="Bacteria"/>
</dbReference>
<accession>W5TJN1</accession>
<evidence type="ECO:0000259" key="1">
    <source>
        <dbReference type="Pfam" id="PF01425"/>
    </source>
</evidence>
<dbReference type="InterPro" id="IPR023631">
    <property type="entry name" value="Amidase_dom"/>
</dbReference>
<dbReference type="Proteomes" id="UP000019150">
    <property type="component" value="Chromosome"/>
</dbReference>
<dbReference type="SUPFAM" id="SSF75304">
    <property type="entry name" value="Amidase signature (AS) enzymes"/>
    <property type="match status" value="1"/>
</dbReference>
<dbReference type="RefSeq" id="WP_025350821.1">
    <property type="nucleotide sequence ID" value="NZ_CP006850.1"/>
</dbReference>
<dbReference type="EMBL" id="CP006850">
    <property type="protein sequence ID" value="AHH19417.1"/>
    <property type="molecule type" value="Genomic_DNA"/>
</dbReference>
<dbReference type="HOGENOM" id="CLU_009600_0_3_11"/>
<dbReference type="AlphaFoldDB" id="W5TJN1"/>
<feature type="domain" description="Amidase" evidence="1">
    <location>
        <begin position="33"/>
        <end position="452"/>
    </location>
</feature>
<evidence type="ECO:0000313" key="2">
    <source>
        <dbReference type="EMBL" id="AHH19417.1"/>
    </source>
</evidence>
<dbReference type="OrthoDB" id="182039at2"/>
<reference evidence="2 3" key="1">
    <citation type="journal article" date="2014" name="Appl. Environ. Microbiol.">
        <title>Insights into the Microbial Degradation of Rubber and Gutta-Percha by Analysis of the Complete Genome of Nocardia nova SH22a.</title>
        <authorList>
            <person name="Luo Q."/>
            <person name="Hiessl S."/>
            <person name="Poehlein A."/>
            <person name="Daniel R."/>
            <person name="Steinbuchel A."/>
        </authorList>
    </citation>
    <scope>NUCLEOTIDE SEQUENCE [LARGE SCALE GENOMIC DNA]</scope>
    <source>
        <strain evidence="2">SH22a</strain>
    </source>
</reference>
<keyword evidence="3" id="KW-1185">Reference proteome</keyword>
<dbReference type="InterPro" id="IPR036928">
    <property type="entry name" value="AS_sf"/>
</dbReference>
<organism evidence="2 3">
    <name type="scientific">Nocardia nova SH22a</name>
    <dbReference type="NCBI Taxonomy" id="1415166"/>
    <lineage>
        <taxon>Bacteria</taxon>
        <taxon>Bacillati</taxon>
        <taxon>Actinomycetota</taxon>
        <taxon>Actinomycetes</taxon>
        <taxon>Mycobacteriales</taxon>
        <taxon>Nocardiaceae</taxon>
        <taxon>Nocardia</taxon>
    </lineage>
</organism>
<gene>
    <name evidence="2" type="ORF">NONO_c46330</name>
</gene>
<name>W5TJN1_9NOCA</name>
<dbReference type="PROSITE" id="PS00571">
    <property type="entry name" value="AMIDASES"/>
    <property type="match status" value="1"/>
</dbReference>
<proteinExistence type="predicted"/>
<evidence type="ECO:0000313" key="3">
    <source>
        <dbReference type="Proteomes" id="UP000019150"/>
    </source>
</evidence>
<dbReference type="Gene3D" id="3.90.1300.10">
    <property type="entry name" value="Amidase signature (AS) domain"/>
    <property type="match status" value="1"/>
</dbReference>
<dbReference type="GO" id="GO:0003824">
    <property type="term" value="F:catalytic activity"/>
    <property type="evidence" value="ECO:0007669"/>
    <property type="project" value="InterPro"/>
</dbReference>
<dbReference type="PANTHER" id="PTHR11895">
    <property type="entry name" value="TRANSAMIDASE"/>
    <property type="match status" value="1"/>
</dbReference>
<dbReference type="InterPro" id="IPR020556">
    <property type="entry name" value="Amidase_CS"/>
</dbReference>
<dbReference type="PATRIC" id="fig|1415166.3.peg.4763"/>
<dbReference type="PANTHER" id="PTHR11895:SF176">
    <property type="entry name" value="AMIDASE AMID-RELATED"/>
    <property type="match status" value="1"/>
</dbReference>
<dbReference type="Pfam" id="PF01425">
    <property type="entry name" value="Amidase"/>
    <property type="match status" value="1"/>
</dbReference>
<dbReference type="InterPro" id="IPR000120">
    <property type="entry name" value="Amidase"/>
</dbReference>
<dbReference type="KEGG" id="nno:NONO_c46330"/>
<sequence>MTLATTPPALSGLTGAVAALRTGDTTATRLLADATAAADAHDAALGVYLRRFDERAAARAAYVDDRLAAGDPVGPLAGIPVGVKDILAHSAGPTTAQSLVLDPAWGAAEGDCAVVRRLEQAGAIVTGKVTTMEFAIGAPDPDKPFPVPRNPWNTAHWAGGSSSGSGSGVAAGMFLGAIGTDTAGSIRIPAAFNGITGLKPTFGRVPKSGVVPLGYTLDHPGPMARSAADCALLLSVLAGHDPADPYSARTPADDYPGALTGDLSGLTIGVDTLDRFADGGVDPAQPQRFSEAVAELEAAGARIVPVEVPMYRELTAVDVVVMLAEAHAYHRHTLRDRWDDYGRATRIILAGGDAVSGPDYVQAQRVRRIGRGRMAELLAKVDLVVTPTGHLGAPALADLDQLRPMAMLASLHTPYWNPLGNPTLALPIGTGRDGLPLSMSISGSQFDEATVLRTGDAYQRRTSHHTEIPVTVR</sequence>
<dbReference type="STRING" id="1415166.NONO_c46330"/>
<protein>
    <submittedName>
        <fullName evidence="2">Amidase</fullName>
    </submittedName>
</protein>